<protein>
    <submittedName>
        <fullName evidence="1">SapC</fullName>
    </submittedName>
</protein>
<dbReference type="AlphaFoldDB" id="A0A1A8T3Z1"/>
<dbReference type="EMBL" id="FLOC01000001">
    <property type="protein sequence ID" value="SBS25801.1"/>
    <property type="molecule type" value="Genomic_DNA"/>
</dbReference>
<dbReference type="OrthoDB" id="9806524at2"/>
<dbReference type="RefSeq" id="WP_067204713.1">
    <property type="nucleotide sequence ID" value="NZ_FLOC01000001.1"/>
</dbReference>
<dbReference type="Pfam" id="PF07277">
    <property type="entry name" value="SapC"/>
    <property type="match status" value="1"/>
</dbReference>
<proteinExistence type="predicted"/>
<gene>
    <name evidence="1" type="ORF">MAQ5080_00370</name>
</gene>
<organism evidence="1 2">
    <name type="scientific">Marinomonas aquimarina</name>
    <dbReference type="NCBI Taxonomy" id="295068"/>
    <lineage>
        <taxon>Bacteria</taxon>
        <taxon>Pseudomonadati</taxon>
        <taxon>Pseudomonadota</taxon>
        <taxon>Gammaproteobacteria</taxon>
        <taxon>Oceanospirillales</taxon>
        <taxon>Oceanospirillaceae</taxon>
        <taxon>Marinomonas</taxon>
    </lineage>
</organism>
<dbReference type="InterPro" id="IPR010836">
    <property type="entry name" value="SapC"/>
</dbReference>
<name>A0A1A8T3Z1_9GAMM</name>
<accession>A0A1A8T3Z1</accession>
<evidence type="ECO:0000313" key="1">
    <source>
        <dbReference type="EMBL" id="SBS25801.1"/>
    </source>
</evidence>
<reference evidence="1 2" key="1">
    <citation type="submission" date="2016-06" db="EMBL/GenBank/DDBJ databases">
        <authorList>
            <person name="Kjaerup R.B."/>
            <person name="Dalgaard T.S."/>
            <person name="Juul-Madsen H.R."/>
        </authorList>
    </citation>
    <scope>NUCLEOTIDE SEQUENCE [LARGE SCALE GENOMIC DNA]</scope>
    <source>
        <strain evidence="1 2">CECT 5080</strain>
    </source>
</reference>
<dbReference type="STRING" id="295068.MAQ5080_00370"/>
<dbReference type="Proteomes" id="UP000092627">
    <property type="component" value="Unassembled WGS sequence"/>
</dbReference>
<keyword evidence="2" id="KW-1185">Reference proteome</keyword>
<evidence type="ECO:0000313" key="2">
    <source>
        <dbReference type="Proteomes" id="UP000092627"/>
    </source>
</evidence>
<sequence length="267" mass="29834">MPNWQALSKEKHAKAGWVSPTGYPQAKTDAIAPLLVAELSHALAYYPIVLAPVENGGFRLNVLLSLESGSNLFVNYQDKWMVPYVPAVYRSYPFNMMLSEEGKHVLAVDVESAFFHEQAESSDQAVLDDEGQPGESLKPMIGFMQQRLLQQQQTDALVLQLVEKGLVEEWPIQLKVGPAEEDVRKLGGLFRINERKLQELPESDISALAKSGALSIAYAQLFSQARLKEMQARFIQFKQQTQTAAPVEQVDLDKLFDGESDSDVFSF</sequence>